<protein>
    <submittedName>
        <fullName evidence="3">Type IV pilus assembly protein PilT</fullName>
    </submittedName>
</protein>
<comment type="similarity">
    <text evidence="1">Belongs to the GSP E family.</text>
</comment>
<proteinExistence type="inferred from homology"/>
<dbReference type="EMBL" id="JAPHEG010000003">
    <property type="protein sequence ID" value="MDF2953443.1"/>
    <property type="molecule type" value="Genomic_DNA"/>
</dbReference>
<dbReference type="Pfam" id="PF00437">
    <property type="entry name" value="T2SSE"/>
    <property type="match status" value="1"/>
</dbReference>
<dbReference type="NCBIfam" id="TIGR01420">
    <property type="entry name" value="pilT_fam"/>
    <property type="match status" value="1"/>
</dbReference>
<sequence length="387" mass="44316">MLTETEIKDLIYKLAYLEEGISDIFILSGYPFQIMVYGRVKSVYLEDFPVKKLSPFQTEIIAFSILKERPHLLKKLLKDGYADLSYFLDDETRFRVNVFSRQRTYNIVMRKLESRVRSIEELGLPEVFYKIAQEKYGIVLVTGATGQGKTTTLAAILHEINKNEHVHIITLEDPIEYIHKPVKATINQRELGTDFSSYAEGLRSALREAPHVILVGEIRDRETMDIALTAAETGHLVFSTLHTIGASHTVNRIIGFYQPEEERTIRYRLAGSLRWIVGEKLLPKVGGGRIPAFDILYNNLRIREIIMTGESEGRTFYDVMTQGSPFGMRTFDQDLVNLYKKGLIEEDIAIAHAIRKDKVGREIDLIKKQKSREELISFLELGEKGVK</sequence>
<evidence type="ECO:0000259" key="2">
    <source>
        <dbReference type="SMART" id="SM00382"/>
    </source>
</evidence>
<dbReference type="GO" id="GO:0016887">
    <property type="term" value="F:ATP hydrolysis activity"/>
    <property type="evidence" value="ECO:0007669"/>
    <property type="project" value="InterPro"/>
</dbReference>
<evidence type="ECO:0000313" key="3">
    <source>
        <dbReference type="EMBL" id="MDF2953443.1"/>
    </source>
</evidence>
<comment type="caution">
    <text evidence="3">The sequence shown here is derived from an EMBL/GenBank/DDBJ whole genome shotgun (WGS) entry which is preliminary data.</text>
</comment>
<evidence type="ECO:0000313" key="4">
    <source>
        <dbReference type="Proteomes" id="UP001144110"/>
    </source>
</evidence>
<organism evidence="3 4">
    <name type="scientific">Candidatus Thermodesulfobacterium syntrophicum</name>
    <dbReference type="NCBI Taxonomy" id="3060442"/>
    <lineage>
        <taxon>Bacteria</taxon>
        <taxon>Pseudomonadati</taxon>
        <taxon>Thermodesulfobacteriota</taxon>
        <taxon>Thermodesulfobacteria</taxon>
        <taxon>Thermodesulfobacteriales</taxon>
        <taxon>Thermodesulfobacteriaceae</taxon>
        <taxon>Thermodesulfobacterium</taxon>
    </lineage>
</organism>
<feature type="domain" description="AAA+ ATPase" evidence="2">
    <location>
        <begin position="135"/>
        <end position="260"/>
    </location>
</feature>
<dbReference type="AlphaFoldDB" id="A0AAE3TFS0"/>
<dbReference type="InterPro" id="IPR050921">
    <property type="entry name" value="T4SS_GSP_E_ATPase"/>
</dbReference>
<accession>A0AAE3TFS0</accession>
<dbReference type="Proteomes" id="UP001144110">
    <property type="component" value="Unassembled WGS sequence"/>
</dbReference>
<evidence type="ECO:0000256" key="1">
    <source>
        <dbReference type="ARBA" id="ARBA00006611"/>
    </source>
</evidence>
<name>A0AAE3TFS0_9BACT</name>
<dbReference type="InterPro" id="IPR027417">
    <property type="entry name" value="P-loop_NTPase"/>
</dbReference>
<dbReference type="InterPro" id="IPR001482">
    <property type="entry name" value="T2SS/T4SS_dom"/>
</dbReference>
<dbReference type="Gene3D" id="3.30.450.90">
    <property type="match status" value="1"/>
</dbReference>
<dbReference type="SUPFAM" id="SSF52540">
    <property type="entry name" value="P-loop containing nucleoside triphosphate hydrolases"/>
    <property type="match status" value="1"/>
</dbReference>
<dbReference type="PANTHER" id="PTHR30486:SF16">
    <property type="entry name" value="TWITCHING MOTILITY PROTEIN PILT"/>
    <property type="match status" value="1"/>
</dbReference>
<dbReference type="Gene3D" id="3.40.50.300">
    <property type="entry name" value="P-loop containing nucleotide triphosphate hydrolases"/>
    <property type="match status" value="1"/>
</dbReference>
<reference evidence="3" key="1">
    <citation type="submission" date="2022-11" db="EMBL/GenBank/DDBJ databases">
        <title>Candidatus Alkanophaga archaea from heated hydrothermal vent sediment oxidize petroleum alkanes.</title>
        <authorList>
            <person name="Zehnle H."/>
            <person name="Laso-Perez R."/>
            <person name="Lipp J."/>
            <person name="Teske A."/>
            <person name="Wegener G."/>
        </authorList>
    </citation>
    <scope>NUCLEOTIDE SEQUENCE</scope>
    <source>
        <strain evidence="3">MCA70</strain>
    </source>
</reference>
<dbReference type="InterPro" id="IPR006321">
    <property type="entry name" value="PilT/PilU"/>
</dbReference>
<gene>
    <name evidence="3" type="ORF">OD816_000688</name>
</gene>
<dbReference type="CDD" id="cd01131">
    <property type="entry name" value="PilT"/>
    <property type="match status" value="1"/>
</dbReference>
<dbReference type="InterPro" id="IPR003593">
    <property type="entry name" value="AAA+_ATPase"/>
</dbReference>
<dbReference type="SMART" id="SM00382">
    <property type="entry name" value="AAA"/>
    <property type="match status" value="1"/>
</dbReference>
<dbReference type="GO" id="GO:0005524">
    <property type="term" value="F:ATP binding"/>
    <property type="evidence" value="ECO:0007669"/>
    <property type="project" value="InterPro"/>
</dbReference>
<dbReference type="PANTHER" id="PTHR30486">
    <property type="entry name" value="TWITCHING MOTILITY PROTEIN PILT"/>
    <property type="match status" value="1"/>
</dbReference>